<dbReference type="PANTHER" id="PTHR30419">
    <property type="entry name" value="HTH-TYPE TRANSCRIPTIONAL REGULATOR YBHD"/>
    <property type="match status" value="1"/>
</dbReference>
<keyword evidence="3" id="KW-0238">DNA-binding</keyword>
<dbReference type="InterPro" id="IPR000847">
    <property type="entry name" value="LysR_HTH_N"/>
</dbReference>
<evidence type="ECO:0000256" key="1">
    <source>
        <dbReference type="ARBA" id="ARBA00009437"/>
    </source>
</evidence>
<evidence type="ECO:0000256" key="4">
    <source>
        <dbReference type="ARBA" id="ARBA00023163"/>
    </source>
</evidence>
<dbReference type="PROSITE" id="PS50931">
    <property type="entry name" value="HTH_LYSR"/>
    <property type="match status" value="1"/>
</dbReference>
<organism evidence="6 7">
    <name type="scientific">Azohydromonas lata</name>
    <dbReference type="NCBI Taxonomy" id="45677"/>
    <lineage>
        <taxon>Bacteria</taxon>
        <taxon>Pseudomonadati</taxon>
        <taxon>Pseudomonadota</taxon>
        <taxon>Betaproteobacteria</taxon>
        <taxon>Burkholderiales</taxon>
        <taxon>Sphaerotilaceae</taxon>
        <taxon>Azohydromonas</taxon>
    </lineage>
</organism>
<keyword evidence="7" id="KW-1185">Reference proteome</keyword>
<dbReference type="SUPFAM" id="SSF53850">
    <property type="entry name" value="Periplasmic binding protein-like II"/>
    <property type="match status" value="1"/>
</dbReference>
<dbReference type="Gene3D" id="3.40.190.290">
    <property type="match status" value="1"/>
</dbReference>
<comment type="caution">
    <text evidence="6">The sequence shown here is derived from an EMBL/GenBank/DDBJ whole genome shotgun (WGS) entry which is preliminary data.</text>
</comment>
<dbReference type="InterPro" id="IPR036390">
    <property type="entry name" value="WH_DNA-bd_sf"/>
</dbReference>
<proteinExistence type="inferred from homology"/>
<dbReference type="EMBL" id="JAXOJX010000024">
    <property type="protein sequence ID" value="MDZ5457928.1"/>
    <property type="molecule type" value="Genomic_DNA"/>
</dbReference>
<dbReference type="Gene3D" id="1.10.10.10">
    <property type="entry name" value="Winged helix-like DNA-binding domain superfamily/Winged helix DNA-binding domain"/>
    <property type="match status" value="1"/>
</dbReference>
<dbReference type="PANTHER" id="PTHR30419:SF2">
    <property type="entry name" value="LYSR FAMILY TRANSCRIPTIONAL REGULATOR"/>
    <property type="match status" value="1"/>
</dbReference>
<gene>
    <name evidence="6" type="ORF">SM757_15220</name>
</gene>
<comment type="similarity">
    <text evidence="1">Belongs to the LysR transcriptional regulatory family.</text>
</comment>
<evidence type="ECO:0000313" key="6">
    <source>
        <dbReference type="EMBL" id="MDZ5457928.1"/>
    </source>
</evidence>
<dbReference type="InterPro" id="IPR050950">
    <property type="entry name" value="HTH-type_LysR_regulators"/>
</dbReference>
<feature type="domain" description="HTH lysR-type" evidence="5">
    <location>
        <begin position="7"/>
        <end position="64"/>
    </location>
</feature>
<keyword evidence="4" id="KW-0804">Transcription</keyword>
<dbReference type="InterPro" id="IPR005119">
    <property type="entry name" value="LysR_subst-bd"/>
</dbReference>
<evidence type="ECO:0000313" key="7">
    <source>
        <dbReference type="Proteomes" id="UP001293718"/>
    </source>
</evidence>
<dbReference type="CDD" id="cd08421">
    <property type="entry name" value="PBP2_LTTR_like_1"/>
    <property type="match status" value="1"/>
</dbReference>
<dbReference type="RefSeq" id="WP_322466107.1">
    <property type="nucleotide sequence ID" value="NZ_JAXOJX010000024.1"/>
</dbReference>
<sequence>MRKTVHFDLTDMRLLVAIAEANSLTRGAERCHLSAAAVSVRIKNLEEAIGARLLYRSSQGVTLTPPGQAFVHHARAVLGQIEHLRSDLQEYGEGVKGHLRVFASITAMAEFLPPVLSRYLATHRDVSIDLRERPSGDIVRAVTEGQTDLGIVSGPVRTEGLEVLPWRSDRLVLVTPLEHPLAGHGTVSFTDTLEHDHVGLQEGTGLHAFLTQKAMDVGRAFKLRIQAGSFEVCCRMIAADVGLGVMPESAAHRYREQLPIQILELSDAWSLRRLQLCARSFELLPGFARELVEMLQADAAGESGGPD</sequence>
<dbReference type="SUPFAM" id="SSF46785">
    <property type="entry name" value="Winged helix' DNA-binding domain"/>
    <property type="match status" value="1"/>
</dbReference>
<dbReference type="InterPro" id="IPR036388">
    <property type="entry name" value="WH-like_DNA-bd_sf"/>
</dbReference>
<keyword evidence="2" id="KW-0805">Transcription regulation</keyword>
<evidence type="ECO:0000256" key="3">
    <source>
        <dbReference type="ARBA" id="ARBA00023125"/>
    </source>
</evidence>
<accession>A0ABU5IG51</accession>
<dbReference type="Pfam" id="PF00126">
    <property type="entry name" value="HTH_1"/>
    <property type="match status" value="1"/>
</dbReference>
<evidence type="ECO:0000259" key="5">
    <source>
        <dbReference type="PROSITE" id="PS50931"/>
    </source>
</evidence>
<name>A0ABU5IG51_9BURK</name>
<dbReference type="Pfam" id="PF03466">
    <property type="entry name" value="LysR_substrate"/>
    <property type="match status" value="1"/>
</dbReference>
<dbReference type="Proteomes" id="UP001293718">
    <property type="component" value="Unassembled WGS sequence"/>
</dbReference>
<evidence type="ECO:0000256" key="2">
    <source>
        <dbReference type="ARBA" id="ARBA00023015"/>
    </source>
</evidence>
<reference evidence="6 7" key="1">
    <citation type="submission" date="2023-11" db="EMBL/GenBank/DDBJ databases">
        <title>Draft genome of Azohydromonas lata strain H1 (DSM1123), a polyhydroxyalkanoate producer.</title>
        <authorList>
            <person name="Traversa D."/>
            <person name="D'Addabbo P."/>
            <person name="Pazzani C."/>
            <person name="Manzari C."/>
            <person name="Chiara M."/>
            <person name="Scrascia M."/>
        </authorList>
    </citation>
    <scope>NUCLEOTIDE SEQUENCE [LARGE SCALE GENOMIC DNA]</scope>
    <source>
        <strain evidence="6 7">H1</strain>
    </source>
</reference>
<protein>
    <submittedName>
        <fullName evidence="6">LysR substrate-binding domain-containing protein</fullName>
    </submittedName>
</protein>